<evidence type="ECO:0000313" key="3">
    <source>
        <dbReference type="Proteomes" id="UP000700800"/>
    </source>
</evidence>
<dbReference type="GO" id="GO:0009100">
    <property type="term" value="P:glycoprotein metabolic process"/>
    <property type="evidence" value="ECO:0007669"/>
    <property type="project" value="UniProtKB-ARBA"/>
</dbReference>
<dbReference type="AlphaFoldDB" id="A0A928A5G9"/>
<reference evidence="2" key="1">
    <citation type="submission" date="2019-04" db="EMBL/GenBank/DDBJ databases">
        <title>Evolution of Biomass-Degrading Anaerobic Consortia Revealed by Metagenomics.</title>
        <authorList>
            <person name="Peng X."/>
        </authorList>
    </citation>
    <scope>NUCLEOTIDE SEQUENCE</scope>
    <source>
        <strain evidence="2">SIG195</strain>
    </source>
</reference>
<organism evidence="2 3">
    <name type="scientific">Streptococcus gallolyticus</name>
    <dbReference type="NCBI Taxonomy" id="315405"/>
    <lineage>
        <taxon>Bacteria</taxon>
        <taxon>Bacillati</taxon>
        <taxon>Bacillota</taxon>
        <taxon>Bacilli</taxon>
        <taxon>Lactobacillales</taxon>
        <taxon>Streptococcaceae</taxon>
        <taxon>Streptococcus</taxon>
    </lineage>
</organism>
<dbReference type="InterPro" id="IPR007074">
    <property type="entry name" value="LicD/FKTN/FKRP_NTP_transf"/>
</dbReference>
<accession>A0A928A5G9</accession>
<protein>
    <submittedName>
        <fullName evidence="2">LicD family protein</fullName>
    </submittedName>
</protein>
<name>A0A928A5G9_9STRE</name>
<proteinExistence type="predicted"/>
<comment type="caution">
    <text evidence="2">The sequence shown here is derived from an EMBL/GenBank/DDBJ whole genome shotgun (WGS) entry which is preliminary data.</text>
</comment>
<dbReference type="EMBL" id="SVAF01000008">
    <property type="protein sequence ID" value="MBE6164493.1"/>
    <property type="molecule type" value="Genomic_DNA"/>
</dbReference>
<evidence type="ECO:0000313" key="2">
    <source>
        <dbReference type="EMBL" id="MBE6164493.1"/>
    </source>
</evidence>
<gene>
    <name evidence="2" type="ORF">E7156_04150</name>
</gene>
<evidence type="ECO:0000259" key="1">
    <source>
        <dbReference type="Pfam" id="PF04991"/>
    </source>
</evidence>
<dbReference type="PANTHER" id="PTHR43404:SF2">
    <property type="entry name" value="LIPOPOLYSACCHARIDE CHOLINEPHOSPHOTRANSFERASE LICD"/>
    <property type="match status" value="1"/>
</dbReference>
<dbReference type="Pfam" id="PF04991">
    <property type="entry name" value="LicD"/>
    <property type="match status" value="1"/>
</dbReference>
<feature type="domain" description="LicD/FKTN/FKRP nucleotidyltransferase" evidence="1">
    <location>
        <begin position="24"/>
        <end position="250"/>
    </location>
</feature>
<dbReference type="InterPro" id="IPR052942">
    <property type="entry name" value="LPS_cholinephosphotransferase"/>
</dbReference>
<sequence length="269" mass="32247">MEKLSKIQKIIWNIMDEIKPFLNDNDIEYYMLGGTLLGAVRHQGFIPWDDDIDLGIPREQYDFFLEKVSQQLPDYMEVNTFYDETSHHYYFSRIVDTRYHLKRMGSEIERTEDAWIDIFPLDGMPNNLLLRQWHKSRLLAARAFYHIATFDRVNLQRPNRPLSERIIIKFVQLTGFGRNSDEKKWLWKIDKLLKKYPYKSSEWVVNFMGQYKFKEMFPKEKYGKGKLYPFENDYLNGPEDADYILTQMYGDYMTPPKESEKNAHAAELT</sequence>
<dbReference type="PANTHER" id="PTHR43404">
    <property type="entry name" value="LIPOPOLYSACCHARIDE CHOLINEPHOSPHOTRANSFERASE LICD"/>
    <property type="match status" value="1"/>
</dbReference>
<dbReference type="Proteomes" id="UP000700800">
    <property type="component" value="Unassembled WGS sequence"/>
</dbReference>